<dbReference type="PANTHER" id="PTHR40076">
    <property type="entry name" value="MEMBRANE PROTEIN-RELATED"/>
    <property type="match status" value="1"/>
</dbReference>
<dbReference type="RefSeq" id="WP_154573304.1">
    <property type="nucleotide sequence ID" value="NZ_VUMZ01000001.1"/>
</dbReference>
<evidence type="ECO:0000256" key="1">
    <source>
        <dbReference type="SAM" id="MobiDB-lite"/>
    </source>
</evidence>
<dbReference type="AlphaFoldDB" id="A0A6L5Y4U7"/>
<organism evidence="3 4">
    <name type="scientific">Hornefia butyriciproducens</name>
    <dbReference type="NCBI Taxonomy" id="2652293"/>
    <lineage>
        <taxon>Bacteria</taxon>
        <taxon>Bacillati</taxon>
        <taxon>Bacillota</taxon>
        <taxon>Clostridia</taxon>
        <taxon>Peptostreptococcales</taxon>
        <taxon>Anaerovoracaceae</taxon>
        <taxon>Hornefia</taxon>
    </lineage>
</organism>
<comment type="caution">
    <text evidence="3">The sequence shown here is derived from an EMBL/GenBank/DDBJ whole genome shotgun (WGS) entry which is preliminary data.</text>
</comment>
<accession>A0A6L5Y4U7</accession>
<keyword evidence="2" id="KW-0812">Transmembrane</keyword>
<feature type="transmembrane region" description="Helical" evidence="2">
    <location>
        <begin position="115"/>
        <end position="142"/>
    </location>
</feature>
<feature type="region of interest" description="Disordered" evidence="1">
    <location>
        <begin position="266"/>
        <end position="373"/>
    </location>
</feature>
<sequence length="373" mass="41631">MNYYIINEPCGAIRANARQLMNNNWIQVVLGVALYYVLLVMVPEFFQNCVSFGAITQWNGYLQQNQTISVIAAFYQMFFSGVFVAGLCSFLLYFVRLRDINPGYIFNGFEYYLKTLLLMIVMCVFIFLWTLLLIVPGIIAAFRYSQCFYVLADDPKKGIMQCINESKQMMTGNKMKLFLLDLSFIGWLLLSSIPMAVLMGILQPDDNTISYFVIMFVGMIPVYFPIAYMQTADTIFYEMLTGHMRAADGTSHRPFNEADYYWNNGGGNGSSGNGDNGYRQAAGTPQQPQGVPQQPQGVPQQPQGVPQQPQGVPQQPQGAPSMRPLEQDSWTAAPAEHPAPAEQPTAPAEHPAPAEQPAQTEQPSPAEHPIKTE</sequence>
<keyword evidence="2" id="KW-0472">Membrane</keyword>
<dbReference type="Proteomes" id="UP000474676">
    <property type="component" value="Unassembled WGS sequence"/>
</dbReference>
<evidence type="ECO:0000313" key="4">
    <source>
        <dbReference type="Proteomes" id="UP000474676"/>
    </source>
</evidence>
<dbReference type="InterPro" id="IPR010380">
    <property type="entry name" value="DUF975"/>
</dbReference>
<evidence type="ECO:0000256" key="2">
    <source>
        <dbReference type="SAM" id="Phobius"/>
    </source>
</evidence>
<reference evidence="3 4" key="1">
    <citation type="submission" date="2019-08" db="EMBL/GenBank/DDBJ databases">
        <title>In-depth cultivation of the pig gut microbiome towards novel bacterial diversity and tailored functional studies.</title>
        <authorList>
            <person name="Wylensek D."/>
            <person name="Hitch T.C.A."/>
            <person name="Clavel T."/>
        </authorList>
    </citation>
    <scope>NUCLEOTIDE SEQUENCE [LARGE SCALE GENOMIC DNA]</scope>
    <source>
        <strain evidence="3 4">WCA-MUC-591-APC-3H</strain>
    </source>
</reference>
<proteinExistence type="predicted"/>
<feature type="compositionally biased region" description="Low complexity" evidence="1">
    <location>
        <begin position="332"/>
        <end position="367"/>
    </location>
</feature>
<feature type="transmembrane region" description="Helical" evidence="2">
    <location>
        <begin position="177"/>
        <end position="202"/>
    </location>
</feature>
<feature type="compositionally biased region" description="Gly residues" evidence="1">
    <location>
        <begin position="266"/>
        <end position="275"/>
    </location>
</feature>
<feature type="compositionally biased region" description="Low complexity" evidence="1">
    <location>
        <begin position="285"/>
        <end position="318"/>
    </location>
</feature>
<evidence type="ECO:0000313" key="3">
    <source>
        <dbReference type="EMBL" id="MST50817.1"/>
    </source>
</evidence>
<feature type="transmembrane region" description="Helical" evidence="2">
    <location>
        <begin position="25"/>
        <end position="46"/>
    </location>
</feature>
<keyword evidence="2" id="KW-1133">Transmembrane helix</keyword>
<feature type="transmembrane region" description="Helical" evidence="2">
    <location>
        <begin position="67"/>
        <end position="95"/>
    </location>
</feature>
<gene>
    <name evidence="3" type="ORF">FYJ64_00540</name>
</gene>
<protein>
    <submittedName>
        <fullName evidence="3">DUF975 family protein</fullName>
    </submittedName>
</protein>
<name>A0A6L5Y4U7_9FIRM</name>
<feature type="transmembrane region" description="Helical" evidence="2">
    <location>
        <begin position="208"/>
        <end position="229"/>
    </location>
</feature>
<dbReference type="EMBL" id="VUMZ01000001">
    <property type="protein sequence ID" value="MST50817.1"/>
    <property type="molecule type" value="Genomic_DNA"/>
</dbReference>
<dbReference type="PANTHER" id="PTHR40076:SF1">
    <property type="entry name" value="MEMBRANE PROTEIN"/>
    <property type="match status" value="1"/>
</dbReference>
<dbReference type="Pfam" id="PF06161">
    <property type="entry name" value="DUF975"/>
    <property type="match status" value="1"/>
</dbReference>
<keyword evidence="4" id="KW-1185">Reference proteome</keyword>
<dbReference type="GeneID" id="303113798"/>